<protein>
    <submittedName>
        <fullName evidence="2">Uncharacterized protein</fullName>
    </submittedName>
</protein>
<gene>
    <name evidence="2" type="ORF">DFH08DRAFT_944139</name>
</gene>
<evidence type="ECO:0000313" key="3">
    <source>
        <dbReference type="Proteomes" id="UP001218218"/>
    </source>
</evidence>
<dbReference type="Proteomes" id="UP001218218">
    <property type="component" value="Unassembled WGS sequence"/>
</dbReference>
<evidence type="ECO:0000313" key="2">
    <source>
        <dbReference type="EMBL" id="KAJ7309996.1"/>
    </source>
</evidence>
<evidence type="ECO:0000256" key="1">
    <source>
        <dbReference type="SAM" id="MobiDB-lite"/>
    </source>
</evidence>
<proteinExistence type="predicted"/>
<name>A0AAD6Z714_9AGAR</name>
<feature type="compositionally biased region" description="Polar residues" evidence="1">
    <location>
        <begin position="84"/>
        <end position="96"/>
    </location>
</feature>
<keyword evidence="3" id="KW-1185">Reference proteome</keyword>
<feature type="region of interest" description="Disordered" evidence="1">
    <location>
        <begin position="80"/>
        <end position="108"/>
    </location>
</feature>
<comment type="caution">
    <text evidence="2">The sequence shown here is derived from an EMBL/GenBank/DDBJ whole genome shotgun (WGS) entry which is preliminary data.</text>
</comment>
<organism evidence="2 3">
    <name type="scientific">Mycena albidolilacea</name>
    <dbReference type="NCBI Taxonomy" id="1033008"/>
    <lineage>
        <taxon>Eukaryota</taxon>
        <taxon>Fungi</taxon>
        <taxon>Dikarya</taxon>
        <taxon>Basidiomycota</taxon>
        <taxon>Agaricomycotina</taxon>
        <taxon>Agaricomycetes</taxon>
        <taxon>Agaricomycetidae</taxon>
        <taxon>Agaricales</taxon>
        <taxon>Marasmiineae</taxon>
        <taxon>Mycenaceae</taxon>
        <taxon>Mycena</taxon>
    </lineage>
</organism>
<dbReference type="EMBL" id="JARIHO010000080">
    <property type="protein sequence ID" value="KAJ7309996.1"/>
    <property type="molecule type" value="Genomic_DNA"/>
</dbReference>
<reference evidence="2" key="1">
    <citation type="submission" date="2023-03" db="EMBL/GenBank/DDBJ databases">
        <title>Massive genome expansion in bonnet fungi (Mycena s.s.) driven by repeated elements and novel gene families across ecological guilds.</title>
        <authorList>
            <consortium name="Lawrence Berkeley National Laboratory"/>
            <person name="Harder C.B."/>
            <person name="Miyauchi S."/>
            <person name="Viragh M."/>
            <person name="Kuo A."/>
            <person name="Thoen E."/>
            <person name="Andreopoulos B."/>
            <person name="Lu D."/>
            <person name="Skrede I."/>
            <person name="Drula E."/>
            <person name="Henrissat B."/>
            <person name="Morin E."/>
            <person name="Kohler A."/>
            <person name="Barry K."/>
            <person name="LaButti K."/>
            <person name="Morin E."/>
            <person name="Salamov A."/>
            <person name="Lipzen A."/>
            <person name="Mereny Z."/>
            <person name="Hegedus B."/>
            <person name="Baldrian P."/>
            <person name="Stursova M."/>
            <person name="Weitz H."/>
            <person name="Taylor A."/>
            <person name="Grigoriev I.V."/>
            <person name="Nagy L.G."/>
            <person name="Martin F."/>
            <person name="Kauserud H."/>
        </authorList>
    </citation>
    <scope>NUCLEOTIDE SEQUENCE</scope>
    <source>
        <strain evidence="2">CBHHK002</strain>
    </source>
</reference>
<sequence length="108" mass="11893">MPPVKIGADIKSDHQQCGLVKLRTRAVHKSTEALLTVPRYHELIQEEPDDNTTSRRSVVISTASGWRDVMNKWIADAQAAADNETANPNKEASSPSKWKKKTLAVPGC</sequence>
<accession>A0AAD6Z714</accession>
<dbReference type="AlphaFoldDB" id="A0AAD6Z714"/>